<name>A0A835BVI9_9POAL</name>
<proteinExistence type="predicted"/>
<evidence type="ECO:0000313" key="1">
    <source>
        <dbReference type="EMBL" id="KAF8713976.1"/>
    </source>
</evidence>
<sequence>MAGFIAVVAEMVGAAVVQEAVSGAISLVLGKRKEKASQVEYLERLRKAVNVVEFVLERTAKLPITEVSLLREKIELKREFSDTAASLLTSRRKKRLDTSQVIRAACSLCSKRRFKIRSALLEDHGVEAVVIYWYSDYIRPDKSFFVKFVLRLSESTDIVGISINCLQSMASQFNLVTDTATGELTLLANSQDISYSYAPPWGNIQEADSKYTHLFRPDPLCCKAKGHTPCANNKVVVSSHISQAFPEEVIVFGFSCYTSAPEYYLRSLVNARGKRSVMRNRRRPPIELSVCVAPHDYGKQHESYAYERIGDNGERIDLSIQVIQEQVGEIVRLRAINCFLRQPKVTEYSIFWMTKYGGALFIVKKLSACAQVPTWVKCFNGDQ</sequence>
<accession>A0A835BVI9</accession>
<evidence type="ECO:0000313" key="2">
    <source>
        <dbReference type="Proteomes" id="UP000636709"/>
    </source>
</evidence>
<dbReference type="Pfam" id="PF08224">
    <property type="entry name" value="DUF1719"/>
    <property type="match status" value="1"/>
</dbReference>
<dbReference type="EMBL" id="JACEFO010001739">
    <property type="protein sequence ID" value="KAF8713976.1"/>
    <property type="molecule type" value="Genomic_DNA"/>
</dbReference>
<dbReference type="InterPro" id="IPR013181">
    <property type="entry name" value="DUF1719"/>
</dbReference>
<organism evidence="1 2">
    <name type="scientific">Digitaria exilis</name>
    <dbReference type="NCBI Taxonomy" id="1010633"/>
    <lineage>
        <taxon>Eukaryota</taxon>
        <taxon>Viridiplantae</taxon>
        <taxon>Streptophyta</taxon>
        <taxon>Embryophyta</taxon>
        <taxon>Tracheophyta</taxon>
        <taxon>Spermatophyta</taxon>
        <taxon>Magnoliopsida</taxon>
        <taxon>Liliopsida</taxon>
        <taxon>Poales</taxon>
        <taxon>Poaceae</taxon>
        <taxon>PACMAD clade</taxon>
        <taxon>Panicoideae</taxon>
        <taxon>Panicodae</taxon>
        <taxon>Paniceae</taxon>
        <taxon>Anthephorinae</taxon>
        <taxon>Digitaria</taxon>
    </lineage>
</organism>
<comment type="caution">
    <text evidence="1">The sequence shown here is derived from an EMBL/GenBank/DDBJ whole genome shotgun (WGS) entry which is preliminary data.</text>
</comment>
<gene>
    <name evidence="1" type="ORF">HU200_027964</name>
</gene>
<reference evidence="1" key="1">
    <citation type="submission" date="2020-07" db="EMBL/GenBank/DDBJ databases">
        <title>Genome sequence and genetic diversity analysis of an under-domesticated orphan crop, white fonio (Digitaria exilis).</title>
        <authorList>
            <person name="Bennetzen J.L."/>
            <person name="Chen S."/>
            <person name="Ma X."/>
            <person name="Wang X."/>
            <person name="Yssel A.E.J."/>
            <person name="Chaluvadi S.R."/>
            <person name="Johnson M."/>
            <person name="Gangashetty P."/>
            <person name="Hamidou F."/>
            <person name="Sanogo M.D."/>
            <person name="Zwaenepoel A."/>
            <person name="Wallace J."/>
            <person name="Van De Peer Y."/>
            <person name="Van Deynze A."/>
        </authorList>
    </citation>
    <scope>NUCLEOTIDE SEQUENCE</scope>
    <source>
        <tissue evidence="1">Leaves</tissue>
    </source>
</reference>
<dbReference type="OrthoDB" id="655353at2759"/>
<dbReference type="PANTHER" id="PTHR33377">
    <property type="entry name" value="OS10G0134700 PROTEIN-RELATED"/>
    <property type="match status" value="1"/>
</dbReference>
<dbReference type="PANTHER" id="PTHR33377:SF4">
    <property type="entry name" value="OS07G0285800 PROTEIN"/>
    <property type="match status" value="1"/>
</dbReference>
<dbReference type="SMART" id="SM01157">
    <property type="entry name" value="DUF1719"/>
    <property type="match status" value="1"/>
</dbReference>
<dbReference type="AlphaFoldDB" id="A0A835BVI9"/>
<keyword evidence="2" id="KW-1185">Reference proteome</keyword>
<dbReference type="Proteomes" id="UP000636709">
    <property type="component" value="Unassembled WGS sequence"/>
</dbReference>
<protein>
    <submittedName>
        <fullName evidence="1">Uncharacterized protein</fullName>
    </submittedName>
</protein>